<proteinExistence type="predicted"/>
<keyword evidence="2" id="KW-1185">Reference proteome</keyword>
<name>A0ACD3AF70_9AGAR</name>
<evidence type="ECO:0000313" key="1">
    <source>
        <dbReference type="EMBL" id="TFK64019.1"/>
    </source>
</evidence>
<evidence type="ECO:0000313" key="2">
    <source>
        <dbReference type="Proteomes" id="UP000308600"/>
    </source>
</evidence>
<dbReference type="Proteomes" id="UP000308600">
    <property type="component" value="Unassembled WGS sequence"/>
</dbReference>
<sequence>MTEPTPADTSADFATDFPGDQTQPSLEILRALSSLSPVKTEHVPPQTELPPPTEYEALTAQLKEKPHNPEGWKRLVELAESSGDLQKVRETYDALLKQYPNTPSAQIAYIGHFVNEPEHFGEAEELFRRFLRTSPFVDLWKYYLTYVRRLNTKPANRDVIVKSYNFALNHVGQDRESGEIWNDYLQFLKMGEASSTWEEQQKMDALRKVYHSAVQIPLDNVEKLWQELEAFETGLNRITAKKFMADLSPAHMQARATLRQVVKHTADLYLPSTSSGGRPDLYLPGPPTFDASDRALVGRWKAYLKLEESNPLELEEKDKNTLITRIQGVYRKAVIRMRYFSEIWCVYMAFTWTHGVGKADESMAILKAGLEANPTSFILTLAYAEVQELKKDYADVHNIYDAFLSRLKVEFDAYDRPNGTTPTLHQNGFPNDEKPSKGSEFEERRKEYGLAYIMYMRFGRRAEGVKASRTIFGRARKDRWTPWEVYEAAALMEYHSSDDKSVASRIFEKGLETFGEELDYVLRYLGFLISINDASNARALFERVINTFSSEQARPLWERWARYEYQYGDLEAAQKLEKRIAEVYPSGMYPSPLALSILKCLTLDNQTHQLNDLLNVTRT</sequence>
<protein>
    <submittedName>
        <fullName evidence="1">Suf-domain-containing protein</fullName>
    </submittedName>
</protein>
<organism evidence="1 2">
    <name type="scientific">Pluteus cervinus</name>
    <dbReference type="NCBI Taxonomy" id="181527"/>
    <lineage>
        <taxon>Eukaryota</taxon>
        <taxon>Fungi</taxon>
        <taxon>Dikarya</taxon>
        <taxon>Basidiomycota</taxon>
        <taxon>Agaricomycotina</taxon>
        <taxon>Agaricomycetes</taxon>
        <taxon>Agaricomycetidae</taxon>
        <taxon>Agaricales</taxon>
        <taxon>Pluteineae</taxon>
        <taxon>Pluteaceae</taxon>
        <taxon>Pluteus</taxon>
    </lineage>
</organism>
<accession>A0ACD3AF70</accession>
<reference evidence="1 2" key="1">
    <citation type="journal article" date="2019" name="Nat. Ecol. Evol.">
        <title>Megaphylogeny resolves global patterns of mushroom evolution.</title>
        <authorList>
            <person name="Varga T."/>
            <person name="Krizsan K."/>
            <person name="Foldi C."/>
            <person name="Dima B."/>
            <person name="Sanchez-Garcia M."/>
            <person name="Sanchez-Ramirez S."/>
            <person name="Szollosi G.J."/>
            <person name="Szarkandi J.G."/>
            <person name="Papp V."/>
            <person name="Albert L."/>
            <person name="Andreopoulos W."/>
            <person name="Angelini C."/>
            <person name="Antonin V."/>
            <person name="Barry K.W."/>
            <person name="Bougher N.L."/>
            <person name="Buchanan P."/>
            <person name="Buyck B."/>
            <person name="Bense V."/>
            <person name="Catcheside P."/>
            <person name="Chovatia M."/>
            <person name="Cooper J."/>
            <person name="Damon W."/>
            <person name="Desjardin D."/>
            <person name="Finy P."/>
            <person name="Geml J."/>
            <person name="Haridas S."/>
            <person name="Hughes K."/>
            <person name="Justo A."/>
            <person name="Karasinski D."/>
            <person name="Kautmanova I."/>
            <person name="Kiss B."/>
            <person name="Kocsube S."/>
            <person name="Kotiranta H."/>
            <person name="LaButti K.M."/>
            <person name="Lechner B.E."/>
            <person name="Liimatainen K."/>
            <person name="Lipzen A."/>
            <person name="Lukacs Z."/>
            <person name="Mihaltcheva S."/>
            <person name="Morgado L.N."/>
            <person name="Niskanen T."/>
            <person name="Noordeloos M.E."/>
            <person name="Ohm R.A."/>
            <person name="Ortiz-Santana B."/>
            <person name="Ovrebo C."/>
            <person name="Racz N."/>
            <person name="Riley R."/>
            <person name="Savchenko A."/>
            <person name="Shiryaev A."/>
            <person name="Soop K."/>
            <person name="Spirin V."/>
            <person name="Szebenyi C."/>
            <person name="Tomsovsky M."/>
            <person name="Tulloss R.E."/>
            <person name="Uehling J."/>
            <person name="Grigoriev I.V."/>
            <person name="Vagvolgyi C."/>
            <person name="Papp T."/>
            <person name="Martin F.M."/>
            <person name="Miettinen O."/>
            <person name="Hibbett D.S."/>
            <person name="Nagy L.G."/>
        </authorList>
    </citation>
    <scope>NUCLEOTIDE SEQUENCE [LARGE SCALE GENOMIC DNA]</scope>
    <source>
        <strain evidence="1 2">NL-1719</strain>
    </source>
</reference>
<dbReference type="EMBL" id="ML208492">
    <property type="protein sequence ID" value="TFK64019.1"/>
    <property type="molecule type" value="Genomic_DNA"/>
</dbReference>
<gene>
    <name evidence="1" type="ORF">BDN72DRAFT_775167</name>
</gene>